<dbReference type="Pfam" id="PF00454">
    <property type="entry name" value="PI3_PI4_kinase"/>
    <property type="match status" value="1"/>
</dbReference>
<dbReference type="InterPro" id="IPR031559">
    <property type="entry name" value="SMG1"/>
</dbReference>
<comment type="similarity">
    <text evidence="1">Belongs to the PI3/PI4-kinase family.</text>
</comment>
<evidence type="ECO:0000256" key="3">
    <source>
        <dbReference type="ARBA" id="ARBA00022527"/>
    </source>
</evidence>
<keyword evidence="8" id="KW-0866">Nonsense-mediated mRNA decay</keyword>
<dbReference type="GO" id="GO:0005524">
    <property type="term" value="F:ATP binding"/>
    <property type="evidence" value="ECO:0007669"/>
    <property type="project" value="UniProtKB-KW"/>
</dbReference>
<dbReference type="InterPro" id="IPR018936">
    <property type="entry name" value="PI3/4_kinase_CS"/>
</dbReference>
<dbReference type="GO" id="GO:0004674">
    <property type="term" value="F:protein serine/threonine kinase activity"/>
    <property type="evidence" value="ECO:0007669"/>
    <property type="project" value="UniProtKB-KW"/>
</dbReference>
<dbReference type="SMART" id="SM01343">
    <property type="entry name" value="FATC"/>
    <property type="match status" value="1"/>
</dbReference>
<keyword evidence="3" id="KW-0723">Serine/threonine-protein kinase</keyword>
<accession>A0A2I1G271</accession>
<dbReference type="GO" id="GO:0000184">
    <property type="term" value="P:nuclear-transcribed mRNA catabolic process, nonsense-mediated decay"/>
    <property type="evidence" value="ECO:0007669"/>
    <property type="project" value="UniProtKB-KW"/>
</dbReference>
<evidence type="ECO:0000256" key="1">
    <source>
        <dbReference type="ARBA" id="ARBA00011031"/>
    </source>
</evidence>
<dbReference type="InterPro" id="IPR000403">
    <property type="entry name" value="PI3/4_kinase_cat_dom"/>
</dbReference>
<dbReference type="InterPro" id="IPR050517">
    <property type="entry name" value="DDR_Repair_Kinase"/>
</dbReference>
<dbReference type="PROSITE" id="PS51190">
    <property type="entry name" value="FATC"/>
    <property type="match status" value="1"/>
</dbReference>
<evidence type="ECO:0000256" key="11">
    <source>
        <dbReference type="SAM" id="MobiDB-lite"/>
    </source>
</evidence>
<evidence type="ECO:0000256" key="6">
    <source>
        <dbReference type="ARBA" id="ARBA00022777"/>
    </source>
</evidence>
<dbReference type="GO" id="GO:0005634">
    <property type="term" value="C:nucleus"/>
    <property type="evidence" value="ECO:0007669"/>
    <property type="project" value="TreeGrafter"/>
</dbReference>
<comment type="caution">
    <text evidence="15">The sequence shown here is derived from an EMBL/GenBank/DDBJ whole genome shotgun (WGS) entry which is preliminary data.</text>
</comment>
<feature type="compositionally biased region" description="Basic residues" evidence="11">
    <location>
        <begin position="7"/>
        <end position="19"/>
    </location>
</feature>
<dbReference type="VEuPathDB" id="FungiDB:RhiirFUN_012901"/>
<evidence type="ECO:0000259" key="12">
    <source>
        <dbReference type="PROSITE" id="PS50290"/>
    </source>
</evidence>
<dbReference type="PROSITE" id="PS50290">
    <property type="entry name" value="PI3_4_KINASE_3"/>
    <property type="match status" value="1"/>
</dbReference>
<dbReference type="InterPro" id="IPR011009">
    <property type="entry name" value="Kinase-like_dom_sf"/>
</dbReference>
<evidence type="ECO:0000259" key="14">
    <source>
        <dbReference type="PROSITE" id="PS51190"/>
    </source>
</evidence>
<dbReference type="Proteomes" id="UP000234323">
    <property type="component" value="Unassembled WGS sequence"/>
</dbReference>
<keyword evidence="7" id="KW-0067">ATP-binding</keyword>
<dbReference type="GO" id="GO:0035556">
    <property type="term" value="P:intracellular signal transduction"/>
    <property type="evidence" value="ECO:0007669"/>
    <property type="project" value="UniProtKB-ARBA"/>
</dbReference>
<evidence type="ECO:0000256" key="8">
    <source>
        <dbReference type="ARBA" id="ARBA00023161"/>
    </source>
</evidence>
<gene>
    <name evidence="15" type="ORF">RhiirA4_454158</name>
</gene>
<dbReference type="EC" id="2.7.11.1" evidence="2"/>
<dbReference type="Pfam" id="PF15785">
    <property type="entry name" value="SMG1"/>
    <property type="match status" value="1"/>
</dbReference>
<dbReference type="Gene3D" id="3.30.1010.10">
    <property type="entry name" value="Phosphatidylinositol 3-kinase Catalytic Subunit, Chain A, domain 4"/>
    <property type="match status" value="1"/>
</dbReference>
<evidence type="ECO:0000256" key="4">
    <source>
        <dbReference type="ARBA" id="ARBA00022679"/>
    </source>
</evidence>
<keyword evidence="6" id="KW-0418">Kinase</keyword>
<evidence type="ECO:0000256" key="9">
    <source>
        <dbReference type="ARBA" id="ARBA00047899"/>
    </source>
</evidence>
<dbReference type="EMBL" id="LLXI01000114">
    <property type="protein sequence ID" value="PKY40724.1"/>
    <property type="molecule type" value="Genomic_DNA"/>
</dbReference>
<evidence type="ECO:0000256" key="7">
    <source>
        <dbReference type="ARBA" id="ARBA00022840"/>
    </source>
</evidence>
<dbReference type="Gene3D" id="1.10.1070.11">
    <property type="entry name" value="Phosphatidylinositol 3-/4-kinase, catalytic domain"/>
    <property type="match status" value="1"/>
</dbReference>
<evidence type="ECO:0000313" key="16">
    <source>
        <dbReference type="Proteomes" id="UP000234323"/>
    </source>
</evidence>
<dbReference type="PANTHER" id="PTHR11139">
    <property type="entry name" value="ATAXIA TELANGIECTASIA MUTATED ATM -RELATED"/>
    <property type="match status" value="1"/>
</dbReference>
<dbReference type="SUPFAM" id="SSF48371">
    <property type="entry name" value="ARM repeat"/>
    <property type="match status" value="1"/>
</dbReference>
<dbReference type="InterPro" id="IPR036940">
    <property type="entry name" value="PI3/4_kinase_cat_sf"/>
</dbReference>
<feature type="region of interest" description="Disordered" evidence="11">
    <location>
        <begin position="1"/>
        <end position="37"/>
    </location>
</feature>
<feature type="domain" description="PI3K/PI4K catalytic" evidence="12">
    <location>
        <begin position="1950"/>
        <end position="2286"/>
    </location>
</feature>
<dbReference type="PROSITE" id="PS51189">
    <property type="entry name" value="FAT"/>
    <property type="match status" value="1"/>
</dbReference>
<proteinExistence type="inferred from homology"/>
<sequence length="3394" mass="390188">MSGSRNRYGRRSSYQHRQHQTQSHFQHSHSQENRESAKLSRIHSLLSRISDENERRLSHVHQINSLLSDPCSSWEKMQIFDAVTRIQGNSSVFETVFEDIRATVNFKTTVAKCLALIAFNLNNEISSYFHWLFERLQMTSTNSIEREKERKIWLLFSLKEVLSRNVSGTSQNVSTSGPFQQFIPGLLQDLEGLLDSMDRSDCFPGILEVLEKIAEKYPQEFGERFQDVIDLLVGWYIDTSVSDSLQSLIAETFKKLRPFWSQYLNFAYELMSHFLADMEVFTGVTVSQEGPQIDKKTKAEEETIQSNIKALLSCFHAVADAVATILPQVSSDEFNETTINESTHPYDRLRAWIIKFILVIGEMYMDAEWFEKGKQIIQTLSMSRKPFFVQHQIQSAKFWLLQIHNGFHMDLSIQSVDEWFDGFLQTLAQWIPSIHPEVIYILINPDSALMKLRWNSYSARMSSDLLDMLHIVLQNQASFIPRSETDEMTLIHNITSEIGRMMSILFHSDTSSRIPSQLHWSDILNRNEFKHDQTLVQFIESLRSLLNSNDSSLKDCSINIRTATSILIFDIEILTDLAYSWHHNREIFWVFYVMSNKIGESGHFDVLVMCTLLKALRRTCRSKNYFMTKIEIGSPLPSAFCAMVTILTAFLRFPNEISLSTLALALDWFKEFLEFCGGYQFHSKEIKENVRREIENIIISLVITARVVKSNDIRLQIPKIIRGYFDVFGSLKLYKNAMIKIAHRLFDSDINIQSEFSRLIDCLNPLYGTFRIDPLVDQFIVNFKTNVSATPHLGNFRPPHFQIVMSHLGMKDLLSSQDEPDIINDDVYYKGQWRLRLFHSCQSVEGFDKGNPIEEEDDIKFVYSESDIAGAIANSNDLLTFWSLWEVARYCVLSRLRTPFGGPKQTFDAFEKRLNDLLIQDATIVYKLDDTSIHDSLHNLNQLRDLLVLIDRLELQIYNAAVGTALGQLPQAPRASIVFFKTNRKVCDDWFSRIRSSIVKGSKIVGHDTLAIRHYLLSLAERVNLLKQGVIKSRMTWIMEFQQMLMDAVQCLQRINAVDSIIGLLIWSKRICISNEKSEPSLLGQPDDMQTGNKTNIAVLPQSPTQRTLLQRKPTNKTIPNSAHFYWMNSSHLFAEAKYESAAKESKEALNSLLKLDPEMLVISPQVQFLTSQIIDSYCKTNDLSSLAEWLNVFDLNGNITDPLAQLNQHYLESLAKHYVGEHFSAWELIESKPPQISEHHINLRAANFIYSLCSFRGMLARTLNVEASEPNHHFVYTILKAASRYSFESSLINTIPLLAKASIANSDVESIQTFLNEFVDYTKEYQHISFTDTFVSDLEIWSALNSSIDQLTLRNETSQSKQLQEKVDIFKLMMAKIARKSSAFQIANSLLDHWKQDSPPEVVMEQAKTMYAQGQSQEAIIRACSVFGDNKNISAAFYDSQGFGQRIYLKIAKWLQNSENVISNETLSEIRFLLNATITKETNETEPINYVESRSIVESCLSRAVEGDSSYDKAWFSYATYHYQRGRQILEEIGSNKTTINLITVSRNKIQELVTNDWKDSNHDNFVEFDVLFKGLFQLFLRKFESRSKFENDELEFKEIIPWISEKSTEEIIKIFHNLQEEIFTSYKCAVEGYFKYLQLAYGKKNERMNKFENVCNKPVEESDITTAALRLFRLLVKYGTCLESQFTRGFDNIDYRAWEKIIPQLFSRLDHPEPFVQQQLCKLLCAIAMNSPQLVVYHTVVTSNSSGASEQNNQLLKKIADSLDYSNGALIAEIRKVIKELQHITVLWEEQWLNKISGLQLDINRRLHKVENEFERINDNLNLTSDQRSKITKESYDAIMKPVISSFERLYNITIATASTPHEQWFNQTFGSRIRNALEKLRTPTSWNTYKEGWDLFRSVHKDLTKELHTSRTLKLSDVSPFLSKIKSSQITMPGLTTHNETVFIQSFNDNVVILPTKTKPKKLVLLGSDGKQYGYLFKGLEDLHLDERIMQLLRITNDLFNRDKQSRSRKLRARHYAVIPLGDHSGMIQWVENATCMFVLYKKWQHREHFAKLLQTNNNAEIAGNPLRPSDMFFEKIGKALKKEGWATSSSRRNWPKSVLKSVFLELISETPSDLLEKEVWSSCSSPSEWWDKNISLSRSLAVMSIIGYIIGLGDRHLDNILIDFNQGEVIHIDYNVCFEKGKKLRVPETIPFRLTQNLETALGITGVEGVFRIACEHALRVMRENKEMLITLLEAFVYDPLVDWNQNLLENKDKQIMELEENIVLLTSRIAELRVPLENNQKQLSSIVSDFLKSYENLRNNHNENDQSIETPTNDPQRSQSIQADRSLSNIEIIRQGVVKNVNNNQLEFESLKSTLSKRASECALWHAQHEKAIQSVQGPLLQVMYNEAFASSSQIGSPLFGNFTQIISTNDHLLQRCSNINQEFFGWMNERNNAFKNCLERLQFYRALILPIIQVLLSQDYYGKWPLLLGEFLDSGFEKKDFQKIFENVNLENPHHQFGNDGNDFKQNRETLQISCSNILQESLTITEALVISSENGRLSDSTLHIMLNNLISEQNLKGQKFGRILSLACTVNSLIELKEKLVNPNGTMDEVFGFMGFDDNFQQAVRNVLSNQVLDKSGFLTFIGTIFFIYHHIHFATVTNPNDETLTHILSTTTELLQLTRFIYSLFNNFENIILPKVFQMLCNSPNSLEPYNGILCDLSNDTFNYWEMKNTEAHSVVFSMNQSFKQICDMIYNEGSGNQAINGGISIIINGFDELFSELQNSIMKIQNLFKESLGLQNVGEYLISESVLDDFTVHKLNVISNVLLACEDFCKENYQPNQNNAWISSIAMTESFKNSSDSLQRLYQVVYWCISDFFIPSIKHLLDISINQLGNLFGAGIDVNETDNSGAITTFSVENLINSGYFANEEFQSQMQKVTQYCYLGSKINIVAMINMKKTEIEMELQQRQMELMRFEWINETLVGDESLIRKQFLENLKQDVNRFVRLDTLLQELVTQYRAIEVDVAELITKQFAGSDVVILQSFNESITNQQILFAQEFERMQHIVSLCNSILHLESFRTVTEKTTAMDVDTLQLVKRLEGIVYGEQSTTNSELDIIQQLSALELDQSMDKGISRKLEIIAKEFHNTFEEIRSLMLDLILLIEPITNVEVDIDDNGKDIRSRAKEFMREWSKLDTEADTIINNVLTVFDGNQKGRNNAVADSENETILENINRESIRAISDISDSLSRIFELLFTLCEVSTSDQKNSRQQSPAGTNLENEEILAPPEIKHDQDNTSNGVEYTEQNEVYNNLISPQKDDQELSLKDNNNTVRRGSFVMADEGIQVTGNVGIAQARNSFAVSLIRRIKSKLEGKDFDLNTKMSVSEQVDKIIQQATDIDNLSVMYEGWTAWI</sequence>
<name>A0A2I1G271_9GLOM</name>
<feature type="region of interest" description="Disordered" evidence="11">
    <location>
        <begin position="2306"/>
        <end position="2328"/>
    </location>
</feature>
<dbReference type="SMART" id="SM00146">
    <property type="entry name" value="PI3Kc"/>
    <property type="match status" value="1"/>
</dbReference>
<evidence type="ECO:0000313" key="15">
    <source>
        <dbReference type="EMBL" id="PKY40724.1"/>
    </source>
</evidence>
<dbReference type="PANTHER" id="PTHR11139:SF71">
    <property type="entry name" value="SERINE_THREONINE-PROTEIN KINASE SMG1"/>
    <property type="match status" value="1"/>
</dbReference>
<protein>
    <recommendedName>
        <fullName evidence="2">non-specific serine/threonine protein kinase</fullName>
        <ecNumber evidence="2">2.7.11.1</ecNumber>
    </recommendedName>
</protein>
<evidence type="ECO:0000256" key="10">
    <source>
        <dbReference type="ARBA" id="ARBA00048679"/>
    </source>
</evidence>
<dbReference type="InterPro" id="IPR016024">
    <property type="entry name" value="ARM-type_fold"/>
</dbReference>
<organism evidence="15 16">
    <name type="scientific">Rhizophagus irregularis</name>
    <dbReference type="NCBI Taxonomy" id="588596"/>
    <lineage>
        <taxon>Eukaryota</taxon>
        <taxon>Fungi</taxon>
        <taxon>Fungi incertae sedis</taxon>
        <taxon>Mucoromycota</taxon>
        <taxon>Glomeromycotina</taxon>
        <taxon>Glomeromycetes</taxon>
        <taxon>Glomerales</taxon>
        <taxon>Glomeraceae</taxon>
        <taxon>Rhizophagus</taxon>
    </lineage>
</organism>
<dbReference type="Pfam" id="PF02260">
    <property type="entry name" value="FATC"/>
    <property type="match status" value="1"/>
</dbReference>
<reference evidence="15 16" key="1">
    <citation type="submission" date="2015-10" db="EMBL/GenBank/DDBJ databases">
        <title>Genome analyses suggest a sexual origin of heterokaryosis in a supposedly ancient asexual fungus.</title>
        <authorList>
            <person name="Ropars J."/>
            <person name="Sedzielewska K."/>
            <person name="Noel J."/>
            <person name="Charron P."/>
            <person name="Farinelli L."/>
            <person name="Marton T."/>
            <person name="Kruger M."/>
            <person name="Pelin A."/>
            <person name="Brachmann A."/>
            <person name="Corradi N."/>
        </authorList>
    </citation>
    <scope>NUCLEOTIDE SEQUENCE [LARGE SCALE GENOMIC DNA]</scope>
    <source>
        <strain evidence="15 16">A4</strain>
    </source>
</reference>
<feature type="domain" description="FAT" evidence="13">
    <location>
        <begin position="1298"/>
        <end position="1747"/>
    </location>
</feature>
<keyword evidence="4" id="KW-0808">Transferase</keyword>
<feature type="compositionally biased region" description="Polar residues" evidence="11">
    <location>
        <begin position="3245"/>
        <end position="3261"/>
    </location>
</feature>
<evidence type="ECO:0000256" key="2">
    <source>
        <dbReference type="ARBA" id="ARBA00012513"/>
    </source>
</evidence>
<dbReference type="VEuPathDB" id="FungiDB:FUN_011618"/>
<feature type="compositionally biased region" description="Polar residues" evidence="11">
    <location>
        <begin position="2310"/>
        <end position="2328"/>
    </location>
</feature>
<evidence type="ECO:0000256" key="5">
    <source>
        <dbReference type="ARBA" id="ARBA00022741"/>
    </source>
</evidence>
<dbReference type="InterPro" id="IPR003152">
    <property type="entry name" value="FATC_dom"/>
</dbReference>
<dbReference type="PROSITE" id="PS00916">
    <property type="entry name" value="PI3_4_KINASE_2"/>
    <property type="match status" value="1"/>
</dbReference>
<dbReference type="SMART" id="SM01345">
    <property type="entry name" value="Rapamycin_bind"/>
    <property type="match status" value="1"/>
</dbReference>
<keyword evidence="5" id="KW-0547">Nucleotide-binding</keyword>
<keyword evidence="16" id="KW-1185">Reference proteome</keyword>
<feature type="domain" description="FATC" evidence="14">
    <location>
        <begin position="3362"/>
        <end position="3394"/>
    </location>
</feature>
<dbReference type="CDD" id="cd05170">
    <property type="entry name" value="PIKKc_SMG1"/>
    <property type="match status" value="1"/>
</dbReference>
<dbReference type="VEuPathDB" id="FungiDB:RhiirA1_460197"/>
<dbReference type="InterPro" id="IPR039414">
    <property type="entry name" value="SMG1_PIKKc"/>
</dbReference>
<comment type="catalytic activity">
    <reaction evidence="9">
        <text>L-threonyl-[protein] + ATP = O-phospho-L-threonyl-[protein] + ADP + H(+)</text>
        <dbReference type="Rhea" id="RHEA:46608"/>
        <dbReference type="Rhea" id="RHEA-COMP:11060"/>
        <dbReference type="Rhea" id="RHEA-COMP:11605"/>
        <dbReference type="ChEBI" id="CHEBI:15378"/>
        <dbReference type="ChEBI" id="CHEBI:30013"/>
        <dbReference type="ChEBI" id="CHEBI:30616"/>
        <dbReference type="ChEBI" id="CHEBI:61977"/>
        <dbReference type="ChEBI" id="CHEBI:456216"/>
        <dbReference type="EC" id="2.7.11.1"/>
    </reaction>
</comment>
<dbReference type="SUPFAM" id="SSF56112">
    <property type="entry name" value="Protein kinase-like (PK-like)"/>
    <property type="match status" value="1"/>
</dbReference>
<feature type="region of interest" description="Disordered" evidence="11">
    <location>
        <begin position="3245"/>
        <end position="3281"/>
    </location>
</feature>
<dbReference type="InterPro" id="IPR014009">
    <property type="entry name" value="PIK_FAT"/>
</dbReference>
<comment type="catalytic activity">
    <reaction evidence="10">
        <text>L-seryl-[protein] + ATP = O-phospho-L-seryl-[protein] + ADP + H(+)</text>
        <dbReference type="Rhea" id="RHEA:17989"/>
        <dbReference type="Rhea" id="RHEA-COMP:9863"/>
        <dbReference type="Rhea" id="RHEA-COMP:11604"/>
        <dbReference type="ChEBI" id="CHEBI:15378"/>
        <dbReference type="ChEBI" id="CHEBI:29999"/>
        <dbReference type="ChEBI" id="CHEBI:30616"/>
        <dbReference type="ChEBI" id="CHEBI:83421"/>
        <dbReference type="ChEBI" id="CHEBI:456216"/>
        <dbReference type="EC" id="2.7.11.1"/>
    </reaction>
</comment>
<evidence type="ECO:0000259" key="13">
    <source>
        <dbReference type="PROSITE" id="PS51189"/>
    </source>
</evidence>